<accession>A0A699ZCB6</accession>
<proteinExistence type="predicted"/>
<gene>
    <name evidence="1" type="ORF">HaLaN_13450</name>
</gene>
<sequence>MLPGDLIGWAKIDALQNHVTVQSSATGAGGASLVLVGPGTSQGSIRDRWHTHVSVGSTSTQQEGMPRFQHPNQGKCVLCCKCTCPNVTRVFYAW</sequence>
<evidence type="ECO:0000313" key="2">
    <source>
        <dbReference type="Proteomes" id="UP000485058"/>
    </source>
</evidence>
<evidence type="ECO:0000313" key="1">
    <source>
        <dbReference type="EMBL" id="GFH16929.1"/>
    </source>
</evidence>
<protein>
    <submittedName>
        <fullName evidence="1">Uncharacterized protein</fullName>
    </submittedName>
</protein>
<keyword evidence="2" id="KW-1185">Reference proteome</keyword>
<name>A0A699ZCB6_HAELA</name>
<dbReference type="EMBL" id="BLLF01001071">
    <property type="protein sequence ID" value="GFH16929.1"/>
    <property type="molecule type" value="Genomic_DNA"/>
</dbReference>
<reference evidence="1 2" key="1">
    <citation type="submission" date="2020-02" db="EMBL/GenBank/DDBJ databases">
        <title>Draft genome sequence of Haematococcus lacustris strain NIES-144.</title>
        <authorList>
            <person name="Morimoto D."/>
            <person name="Nakagawa S."/>
            <person name="Yoshida T."/>
            <person name="Sawayama S."/>
        </authorList>
    </citation>
    <scope>NUCLEOTIDE SEQUENCE [LARGE SCALE GENOMIC DNA]</scope>
    <source>
        <strain evidence="1 2">NIES-144</strain>
    </source>
</reference>
<feature type="non-terminal residue" evidence="1">
    <location>
        <position position="94"/>
    </location>
</feature>
<organism evidence="1 2">
    <name type="scientific">Haematococcus lacustris</name>
    <name type="common">Green alga</name>
    <name type="synonym">Haematococcus pluvialis</name>
    <dbReference type="NCBI Taxonomy" id="44745"/>
    <lineage>
        <taxon>Eukaryota</taxon>
        <taxon>Viridiplantae</taxon>
        <taxon>Chlorophyta</taxon>
        <taxon>core chlorophytes</taxon>
        <taxon>Chlorophyceae</taxon>
        <taxon>CS clade</taxon>
        <taxon>Chlamydomonadales</taxon>
        <taxon>Haematococcaceae</taxon>
        <taxon>Haematococcus</taxon>
    </lineage>
</organism>
<dbReference type="Proteomes" id="UP000485058">
    <property type="component" value="Unassembled WGS sequence"/>
</dbReference>
<dbReference type="AlphaFoldDB" id="A0A699ZCB6"/>
<comment type="caution">
    <text evidence="1">The sequence shown here is derived from an EMBL/GenBank/DDBJ whole genome shotgun (WGS) entry which is preliminary data.</text>
</comment>